<protein>
    <submittedName>
        <fullName evidence="6">AraC family transcriptional regulator</fullName>
    </submittedName>
</protein>
<dbReference type="SMART" id="SM00342">
    <property type="entry name" value="HTH_ARAC"/>
    <property type="match status" value="1"/>
</dbReference>
<evidence type="ECO:0000256" key="2">
    <source>
        <dbReference type="ARBA" id="ARBA00023125"/>
    </source>
</evidence>
<dbReference type="GO" id="GO:0003700">
    <property type="term" value="F:DNA-binding transcription factor activity"/>
    <property type="evidence" value="ECO:0007669"/>
    <property type="project" value="InterPro"/>
</dbReference>
<feature type="domain" description="HTH araC/xylS-type" evidence="5">
    <location>
        <begin position="235"/>
        <end position="336"/>
    </location>
</feature>
<dbReference type="PANTHER" id="PTHR46796">
    <property type="entry name" value="HTH-TYPE TRANSCRIPTIONAL ACTIVATOR RHAS-RELATED"/>
    <property type="match status" value="1"/>
</dbReference>
<dbReference type="OMA" id="CINFRRF"/>
<dbReference type="EMBL" id="CP059319">
    <property type="protein sequence ID" value="QTH22216.1"/>
    <property type="molecule type" value="Genomic_DNA"/>
</dbReference>
<evidence type="ECO:0000256" key="4">
    <source>
        <dbReference type="ARBA" id="ARBA00023163"/>
    </source>
</evidence>
<reference evidence="6" key="1">
    <citation type="submission" date="2020-07" db="EMBL/GenBank/DDBJ databases">
        <authorList>
            <person name="Camacho E."/>
        </authorList>
    </citation>
    <scope>NUCLEOTIDE SEQUENCE</scope>
    <source>
        <strain evidence="6">MPO218</strain>
    </source>
</reference>
<accession>A0A975HE88</accession>
<dbReference type="InterPro" id="IPR037923">
    <property type="entry name" value="HTH-like"/>
</dbReference>
<keyword evidence="2" id="KW-0238">DNA-binding</keyword>
<keyword evidence="3" id="KW-0010">Activator</keyword>
<organism evidence="6 7">
    <name type="scientific">Rhizorhabdus wittichii</name>
    <dbReference type="NCBI Taxonomy" id="160791"/>
    <lineage>
        <taxon>Bacteria</taxon>
        <taxon>Pseudomonadati</taxon>
        <taxon>Pseudomonadota</taxon>
        <taxon>Alphaproteobacteria</taxon>
        <taxon>Sphingomonadales</taxon>
        <taxon>Sphingomonadaceae</taxon>
        <taxon>Rhizorhabdus</taxon>
    </lineage>
</organism>
<dbReference type="SUPFAM" id="SSF51215">
    <property type="entry name" value="Regulatory protein AraC"/>
    <property type="match status" value="1"/>
</dbReference>
<dbReference type="RefSeq" id="WP_012050976.1">
    <property type="nucleotide sequence ID" value="NZ_CP059319.1"/>
</dbReference>
<dbReference type="AlphaFoldDB" id="A0A975HE88"/>
<dbReference type="InterPro" id="IPR009057">
    <property type="entry name" value="Homeodomain-like_sf"/>
</dbReference>
<reference evidence="6" key="2">
    <citation type="submission" date="2021-04" db="EMBL/GenBank/DDBJ databases">
        <title>Isolation and genomic analysis of the ibuprofen-degrading bacterium Sphingomonas strain MPO218.</title>
        <authorList>
            <person name="Aulestia M."/>
            <person name="Flores A."/>
            <person name="Mangas E.L."/>
            <person name="Perez-Pulido A.J."/>
            <person name="Santero E."/>
            <person name="Camacho E.M."/>
        </authorList>
    </citation>
    <scope>NUCLEOTIDE SEQUENCE</scope>
    <source>
        <strain evidence="6">MPO218</strain>
    </source>
</reference>
<dbReference type="GO" id="GO:0043565">
    <property type="term" value="F:sequence-specific DNA binding"/>
    <property type="evidence" value="ECO:0007669"/>
    <property type="project" value="InterPro"/>
</dbReference>
<dbReference type="InterPro" id="IPR018062">
    <property type="entry name" value="HTH_AraC-typ_CS"/>
</dbReference>
<evidence type="ECO:0000259" key="5">
    <source>
        <dbReference type="PROSITE" id="PS01124"/>
    </source>
</evidence>
<gene>
    <name evidence="6" type="ORF">HRJ34_01390</name>
</gene>
<proteinExistence type="predicted"/>
<evidence type="ECO:0000256" key="3">
    <source>
        <dbReference type="ARBA" id="ARBA00023159"/>
    </source>
</evidence>
<evidence type="ECO:0000313" key="6">
    <source>
        <dbReference type="EMBL" id="QTH22216.1"/>
    </source>
</evidence>
<evidence type="ECO:0000313" key="7">
    <source>
        <dbReference type="Proteomes" id="UP000664914"/>
    </source>
</evidence>
<name>A0A975HE88_9SPHN</name>
<keyword evidence="1" id="KW-0805">Transcription regulation</keyword>
<evidence type="ECO:0000256" key="1">
    <source>
        <dbReference type="ARBA" id="ARBA00023015"/>
    </source>
</evidence>
<dbReference type="InterPro" id="IPR018060">
    <property type="entry name" value="HTH_AraC"/>
</dbReference>
<dbReference type="InterPro" id="IPR035418">
    <property type="entry name" value="AraC-bd_2"/>
</dbReference>
<dbReference type="Pfam" id="PF12833">
    <property type="entry name" value="HTH_18"/>
    <property type="match status" value="1"/>
</dbReference>
<dbReference type="Gene3D" id="1.10.10.60">
    <property type="entry name" value="Homeodomain-like"/>
    <property type="match status" value="1"/>
</dbReference>
<dbReference type="SUPFAM" id="SSF46689">
    <property type="entry name" value="Homeodomain-like"/>
    <property type="match status" value="2"/>
</dbReference>
<sequence length="340" mass="38395">MIEERKVWTPGDLPLDRWNRFASTEIDAVHQHMVHAFCPHDLSTEGGVPPIAFRHNQATLRSSTFNATDYGLPYGRVAVSIPPAEHCFLVQFVLSGQAQFGHQGRTFVLRPGQMSVLSPHEPIRQITDAGCRHFTVKLDRSHLEKLLNEDFGHRTRPLIFAPDPIAIDGLAGSFAQFVRAVVEDMDDGDSGFVHPRAIGTTEEMLGRLLLTSVPHNYSHDYAMEPRNVATPYYVRRAEELIRERYHEQLTLSDLITASGVSGRSLHFGFRRFRDDSPMGYLKRYRLERARAMLREVQGSGVTVTEVALANGFLHPSKFSQDYARRFGELPSFTLKKAHSA</sequence>
<dbReference type="PROSITE" id="PS01124">
    <property type="entry name" value="HTH_ARAC_FAMILY_2"/>
    <property type="match status" value="1"/>
</dbReference>
<dbReference type="Pfam" id="PF14525">
    <property type="entry name" value="AraC_binding_2"/>
    <property type="match status" value="1"/>
</dbReference>
<keyword evidence="4" id="KW-0804">Transcription</keyword>
<dbReference type="Proteomes" id="UP000664914">
    <property type="component" value="Chromosome"/>
</dbReference>
<dbReference type="PROSITE" id="PS00041">
    <property type="entry name" value="HTH_ARAC_FAMILY_1"/>
    <property type="match status" value="1"/>
</dbReference>
<dbReference type="InterPro" id="IPR050204">
    <property type="entry name" value="AraC_XylS_family_regulators"/>
</dbReference>